<proteinExistence type="predicted"/>
<organism evidence="2 3">
    <name type="scientific">Streptomyces peucetius</name>
    <dbReference type="NCBI Taxonomy" id="1950"/>
    <lineage>
        <taxon>Bacteria</taxon>
        <taxon>Bacillati</taxon>
        <taxon>Actinomycetota</taxon>
        <taxon>Actinomycetes</taxon>
        <taxon>Kitasatosporales</taxon>
        <taxon>Streptomycetaceae</taxon>
        <taxon>Streptomyces</taxon>
    </lineage>
</organism>
<protein>
    <submittedName>
        <fullName evidence="2">BREX-2 system adenine-specific DNA-methyltransferase PglX</fullName>
        <ecNumber evidence="2">2.1.1.72</ecNumber>
    </submittedName>
</protein>
<evidence type="ECO:0000259" key="1">
    <source>
        <dbReference type="Pfam" id="PF22654"/>
    </source>
</evidence>
<name>A0ABY6IA47_STRPE</name>
<keyword evidence="2" id="KW-0489">Methyltransferase</keyword>
<keyword evidence="3" id="KW-1185">Reference proteome</keyword>
<gene>
    <name evidence="2" type="primary">pglX</name>
    <name evidence="2" type="ORF">OGH68_14775</name>
</gene>
<dbReference type="GO" id="GO:0009007">
    <property type="term" value="F:site-specific DNA-methyltransferase (adenine-specific) activity"/>
    <property type="evidence" value="ECO:0007669"/>
    <property type="project" value="UniProtKB-EC"/>
</dbReference>
<sequence>MSQGKGGSGLGRGVQDEVWEERYEFTGTKLQDFPLSVTMPLAVACERDSLAQRLFELEPSAMAGRAIATRHGLAGASDAQGRTRSRMIALQEELDWTVYGAYGLLTPKEVAQTTLPGDPADLSDADVPQLQLGQRAFEIALKRKVDAGDAETAWFERHGSTDTAVAELPADWPEAYQKVVQARLDIIESNADIRLLERPEYKRRWSIELWEKREAAALRAWLLEAAEREDLWFEERDEYTSPRTLTVFQLADALRHDENVQAVAALYAANHLDNREASLATVLKHVIESEHVPYLAALRYKESGLRKRDEWESVWEQQREEDRTGERLDIKVPPKYSGADFLKHSYWSNRGKLDVPKERFISYPGASPDSDPSLLLGWAAWNHRDQGEALVNLINDRASIDGWELEDPRFVPLLASLREVMPWVRQWYAPTTRSGVTIPRGSSRPR</sequence>
<dbReference type="Pfam" id="PF22654">
    <property type="entry name" value="DUF7008"/>
    <property type="match status" value="1"/>
</dbReference>
<reference evidence="2" key="1">
    <citation type="submission" date="2022-10" db="EMBL/GenBank/DDBJ databases">
        <title>Cytochrome P450 Catalyzes Benzene Ring Formation in the Biosynthesis of Trialkyl-Substituted Aromatic Polyketides.</title>
        <authorList>
            <person name="Zhao E."/>
            <person name="Ge H."/>
        </authorList>
    </citation>
    <scope>NUCLEOTIDE SEQUENCE</scope>
    <source>
        <strain evidence="2">NA0869</strain>
    </source>
</reference>
<feature type="domain" description="DUF7008" evidence="1">
    <location>
        <begin position="87"/>
        <end position="430"/>
    </location>
</feature>
<dbReference type="InterPro" id="IPR054277">
    <property type="entry name" value="DUF7008"/>
</dbReference>
<dbReference type="EMBL" id="CP107567">
    <property type="protein sequence ID" value="UYQ62620.1"/>
    <property type="molecule type" value="Genomic_DNA"/>
</dbReference>
<dbReference type="GO" id="GO:0032259">
    <property type="term" value="P:methylation"/>
    <property type="evidence" value="ECO:0007669"/>
    <property type="project" value="UniProtKB-KW"/>
</dbReference>
<keyword evidence="2" id="KW-0808">Transferase</keyword>
<accession>A0ABY6IA47</accession>
<evidence type="ECO:0000313" key="3">
    <source>
        <dbReference type="Proteomes" id="UP001163878"/>
    </source>
</evidence>
<evidence type="ECO:0000313" key="2">
    <source>
        <dbReference type="EMBL" id="UYQ62620.1"/>
    </source>
</evidence>
<dbReference type="EC" id="2.1.1.72" evidence="2"/>
<dbReference type="Proteomes" id="UP001163878">
    <property type="component" value="Chromosome"/>
</dbReference>
<dbReference type="NCBIfam" id="NF033451">
    <property type="entry name" value="BREX_2_MTaseX"/>
    <property type="match status" value="1"/>
</dbReference>